<dbReference type="Gene3D" id="2.60.120.620">
    <property type="entry name" value="q2cbj1_9rhob like domain"/>
    <property type="match status" value="1"/>
</dbReference>
<dbReference type="AlphaFoldDB" id="A0A9W8RF25"/>
<protein>
    <recommendedName>
        <fullName evidence="2">Fe2OG dioxygenase domain-containing protein</fullName>
    </recommendedName>
</protein>
<dbReference type="InterPro" id="IPR044862">
    <property type="entry name" value="Pro_4_hyd_alph_FE2OG_OXY"/>
</dbReference>
<keyword evidence="4" id="KW-1185">Reference proteome</keyword>
<dbReference type="GO" id="GO:0016491">
    <property type="term" value="F:oxidoreductase activity"/>
    <property type="evidence" value="ECO:0007669"/>
    <property type="project" value="UniProtKB-KW"/>
</dbReference>
<keyword evidence="1" id="KW-0408">Iron</keyword>
<dbReference type="InterPro" id="IPR005123">
    <property type="entry name" value="Oxoglu/Fe-dep_dioxygenase_dom"/>
</dbReference>
<proteinExistence type="inferred from homology"/>
<evidence type="ECO:0000259" key="2">
    <source>
        <dbReference type="PROSITE" id="PS51471"/>
    </source>
</evidence>
<gene>
    <name evidence="3" type="ORF">NW755_001804</name>
</gene>
<sequence>MSSSDENDRVVENLLDAVWTTLNRPGLAVFAIGGDVQKPDPSSETTSSLAIRWDRDDQGQCRKLLLPVGADPASKESFGMILEDCQPATFGVGSKEVLDEEYRKAGKLDDTAFSTSFNPYEHGIMDTINQVLAQGAHREGLGVRAEMYKLNVYSGPSGKVKAHVDTPRSDRQMGSLVVCLPVAHKGGELVVRHRGNQVRFDWGPKSADTIQWGAFFSDCEHEVLQVTEGHRMTLTYNLFWTSYGPASMADNLKALDQESLHFYSALQKLFNCEHFLSEGEPSFLNLCSRLRPIADTLTGGLVGFTCAHAYPHTSHSSMDDLHHMLKGIDMVVYQALKRLLGSACVTAVLDDTEYNQNRQERMMEYSDDEEGDYDCVSASLQPVLTCEDYDEQETPDPGTIADFGRGPAFPRRRVTWLNHAPNARTASELAVAFITYGNSPGIDAYYSTAVILAKANALGET</sequence>
<dbReference type="GO" id="GO:0046872">
    <property type="term" value="F:metal ion binding"/>
    <property type="evidence" value="ECO:0007669"/>
    <property type="project" value="UniProtKB-KW"/>
</dbReference>
<evidence type="ECO:0000256" key="1">
    <source>
        <dbReference type="RuleBase" id="RU003682"/>
    </source>
</evidence>
<comment type="similarity">
    <text evidence="1">Belongs to the iron/ascorbate-dependent oxidoreductase family.</text>
</comment>
<dbReference type="Proteomes" id="UP001152087">
    <property type="component" value="Unassembled WGS sequence"/>
</dbReference>
<keyword evidence="1" id="KW-0479">Metal-binding</keyword>
<name>A0A9W8RF25_9HYPO</name>
<dbReference type="EMBL" id="JAOQAV010000003">
    <property type="protein sequence ID" value="KAJ4195644.1"/>
    <property type="molecule type" value="Genomic_DNA"/>
</dbReference>
<accession>A0A9W8RF25</accession>
<dbReference type="PANTHER" id="PTHR33099:SF7">
    <property type="entry name" value="MYND-TYPE DOMAIN-CONTAINING PROTEIN"/>
    <property type="match status" value="1"/>
</dbReference>
<organism evidence="3 4">
    <name type="scientific">Fusarium falciforme</name>
    <dbReference type="NCBI Taxonomy" id="195108"/>
    <lineage>
        <taxon>Eukaryota</taxon>
        <taxon>Fungi</taxon>
        <taxon>Dikarya</taxon>
        <taxon>Ascomycota</taxon>
        <taxon>Pezizomycotina</taxon>
        <taxon>Sordariomycetes</taxon>
        <taxon>Hypocreomycetidae</taxon>
        <taxon>Hypocreales</taxon>
        <taxon>Nectriaceae</taxon>
        <taxon>Fusarium</taxon>
        <taxon>Fusarium solani species complex</taxon>
    </lineage>
</organism>
<feature type="domain" description="Fe2OG dioxygenase" evidence="2">
    <location>
        <begin position="144"/>
        <end position="242"/>
    </location>
</feature>
<reference evidence="3" key="1">
    <citation type="submission" date="2022-09" db="EMBL/GenBank/DDBJ databases">
        <title>Fusarium specimens isolated from Avocado Roots.</title>
        <authorList>
            <person name="Stajich J."/>
            <person name="Roper C."/>
            <person name="Heimlech-Rivalta G."/>
        </authorList>
    </citation>
    <scope>NUCLEOTIDE SEQUENCE</scope>
    <source>
        <strain evidence="3">A02</strain>
    </source>
</reference>
<dbReference type="Pfam" id="PF13640">
    <property type="entry name" value="2OG-FeII_Oxy_3"/>
    <property type="match status" value="1"/>
</dbReference>
<evidence type="ECO:0000313" key="3">
    <source>
        <dbReference type="EMBL" id="KAJ4195644.1"/>
    </source>
</evidence>
<comment type="caution">
    <text evidence="3">The sequence shown here is derived from an EMBL/GenBank/DDBJ whole genome shotgun (WGS) entry which is preliminary data.</text>
</comment>
<keyword evidence="1" id="KW-0560">Oxidoreductase</keyword>
<dbReference type="PROSITE" id="PS51471">
    <property type="entry name" value="FE2OG_OXY"/>
    <property type="match status" value="1"/>
</dbReference>
<dbReference type="PANTHER" id="PTHR33099">
    <property type="entry name" value="FE2OG DIOXYGENASE DOMAIN-CONTAINING PROTEIN"/>
    <property type="match status" value="1"/>
</dbReference>
<evidence type="ECO:0000313" key="4">
    <source>
        <dbReference type="Proteomes" id="UP001152087"/>
    </source>
</evidence>